<sequence length="466" mass="50971">MKKLLIHFFVLLTVMFSKNLTLESRFNPPARELMDVEIIGDIMIIPGNLDGYDFFDISDPTNPVHISNIEIPMGNRALSGFWVKAKDSVAYFSSRTRGEGSAIVNFNDPSDPVHIGSLSLDGAGVNNPSLEGLDILENMLAVAAHEDGVFIFDIDDPDNPDLNYMFECENAWDVAFIDSNHIAIGNGEYGLILLEISCSIEPCSQTTIATEGAVKDVEYRDSSLYVAEGSAGIALYDISDLESPILLDQYDTEGLANKIALFGGNKVAVSDWKDVKILEWTGTELELVGYKKTGKRTMAIAARDSIIYSAEWQHLQTFRFGEINDADMDISSWDIAFPALEMGTSDTFELLIENNGQHPLGLIAPSLTHNDFYVVDFPEYMEPAESTAAKVIYTKSNQNASGVMQISTNDPDEPDIFVQLVGNYEGGIIGIDAPEFSLPIVANGTGTFTLSDHLGQIVVIAFFAPG</sequence>
<dbReference type="EMBL" id="UINC01006374">
    <property type="protein sequence ID" value="SVA27134.1"/>
    <property type="molecule type" value="Genomic_DNA"/>
</dbReference>
<dbReference type="SUPFAM" id="SSF101898">
    <property type="entry name" value="NHL repeat"/>
    <property type="match status" value="1"/>
</dbReference>
<accession>A0A381UGL9</accession>
<reference evidence="1" key="1">
    <citation type="submission" date="2018-05" db="EMBL/GenBank/DDBJ databases">
        <authorList>
            <person name="Lanie J.A."/>
            <person name="Ng W.-L."/>
            <person name="Kazmierczak K.M."/>
            <person name="Andrzejewski T.M."/>
            <person name="Davidsen T.M."/>
            <person name="Wayne K.J."/>
            <person name="Tettelin H."/>
            <person name="Glass J.I."/>
            <person name="Rusch D."/>
            <person name="Podicherti R."/>
            <person name="Tsui H.-C.T."/>
            <person name="Winkler M.E."/>
        </authorList>
    </citation>
    <scope>NUCLEOTIDE SEQUENCE</scope>
</reference>
<name>A0A381UGL9_9ZZZZ</name>
<gene>
    <name evidence="1" type="ORF">METZ01_LOCUS79988</name>
</gene>
<proteinExistence type="predicted"/>
<evidence type="ECO:0000313" key="1">
    <source>
        <dbReference type="EMBL" id="SVA27134.1"/>
    </source>
</evidence>
<dbReference type="AlphaFoldDB" id="A0A381UGL9"/>
<organism evidence="1">
    <name type="scientific">marine metagenome</name>
    <dbReference type="NCBI Taxonomy" id="408172"/>
    <lineage>
        <taxon>unclassified sequences</taxon>
        <taxon>metagenomes</taxon>
        <taxon>ecological metagenomes</taxon>
    </lineage>
</organism>
<dbReference type="Gene3D" id="2.60.40.10">
    <property type="entry name" value="Immunoglobulins"/>
    <property type="match status" value="1"/>
</dbReference>
<protein>
    <recommendedName>
        <fullName evidence="2">Abnormal spindle-like microcephaly-associated protein ASH domain-containing protein</fullName>
    </recommendedName>
</protein>
<evidence type="ECO:0008006" key="2">
    <source>
        <dbReference type="Google" id="ProtNLM"/>
    </source>
</evidence>
<dbReference type="InterPro" id="IPR013783">
    <property type="entry name" value="Ig-like_fold"/>
</dbReference>